<protein>
    <recommendedName>
        <fullName evidence="3">glutaminyl-peptide cyclotransferase</fullName>
        <ecNumber evidence="3">2.3.2.5</ecNumber>
    </recommendedName>
</protein>
<proteinExistence type="inferred from homology"/>
<dbReference type="VEuPathDB" id="VectorBase:RSAN_036849"/>
<dbReference type="GO" id="GO:0008270">
    <property type="term" value="F:zinc ion binding"/>
    <property type="evidence" value="ECO:0007669"/>
    <property type="project" value="TreeGrafter"/>
</dbReference>
<evidence type="ECO:0000256" key="6">
    <source>
        <dbReference type="SAM" id="MobiDB-lite"/>
    </source>
</evidence>
<sequence length="877" mass="96154">MLLVPNTNIIILFMKMVLLQEADGSGVARTVGGLDVVSWHVHKHGVFLGATDSAVPCAQLIYLATVLNDKLQEQTRRGDGLTVQLIFFDGEEAFVRWSSSDSLYGSRHLASLWHRNSTQGYNLEGCLPRSDIATQIDRMEENLVVLHESTLSKNGMLAVEKNLKRVWEKPRDVKKKAIALLERLKLHRLCADVRGPCTTVRPRCLNYHGTQAADEPRCSSRQLQRQAAFILATSRGKLKHCQALEQAQTAAKVKQSGALAAATTRPFHSFRDAPEGTANGAPAPSTTHITGAATPPDDPRVAVMAAPAAALRVLLEMVACALRPWPPIKRSHIMVSSPKTPRPRIMQWNVHSLRCRHAELSLLPLGRECDILAFQKTRVRERELSLPGYFAHHSATECQHATCDAHQCTELTHPSGRSRASIFVCSHLPQSPIDVSDLLCPGVECVAVRARVGATDTARVWDPEFLVRMAELLADVFCVPPIVHDAPRAPLMPAHHRPELTSHSVSSATSSQHGSAARNRWHNVADASTRANSDSSSRHTTASGALTSCRRHGGRGDVDRFVAGVGLQLSPTKTEALLVYPSPSARYHVPHLSFRGNVLPWQRTVQYLRVTLDHRLSWKPAVSSQRKSPRRVAHAASSLLARGKGCSTEIALPLYKRLSQQESSTVSPLSSSNLASGTHLTPTIAASFAALLRSRTQPMPVRCALRHIERIHMTREGGKLTDRLLSLTHSGMGRSTLEYAGLVSEVPDCGLLPIPPHWDSRPWRRKCRAEQCGACDSYKQNRAAGECQGSACISAGFGGVFLEARLRKRVVVLVETSPSAPRTTERAVHELVKTPCSSVFNRREGSVWGETDFGTRRVRIGINELHLPSLSLLSSAT</sequence>
<feature type="region of interest" description="Disordered" evidence="6">
    <location>
        <begin position="493"/>
        <end position="551"/>
    </location>
</feature>
<dbReference type="PANTHER" id="PTHR12283">
    <property type="entry name" value="GLUTAMINYL-PEPTIDE CYCLOTRANSFERASE"/>
    <property type="match status" value="1"/>
</dbReference>
<dbReference type="EC" id="2.3.2.5" evidence="3"/>
<dbReference type="PANTHER" id="PTHR12283:SF6">
    <property type="entry name" value="GLUTAMINYL-PEPTIDE CYCLOTRANSFERASE-RELATED"/>
    <property type="match status" value="1"/>
</dbReference>
<dbReference type="InterPro" id="IPR036691">
    <property type="entry name" value="Endo/exonu/phosph_ase_sf"/>
</dbReference>
<evidence type="ECO:0000313" key="10">
    <source>
        <dbReference type="Proteomes" id="UP000821837"/>
    </source>
</evidence>
<evidence type="ECO:0000256" key="1">
    <source>
        <dbReference type="ARBA" id="ARBA00000001"/>
    </source>
</evidence>
<feature type="compositionally biased region" description="Low complexity" evidence="6">
    <location>
        <begin position="501"/>
        <end position="517"/>
    </location>
</feature>
<dbReference type="VEuPathDB" id="VectorBase:RSAN_040511"/>
<feature type="chain" id="PRO_5039730604" description="glutaminyl-peptide cyclotransferase" evidence="7">
    <location>
        <begin position="25"/>
        <end position="877"/>
    </location>
</feature>
<dbReference type="InterPro" id="IPR040234">
    <property type="entry name" value="QC/QCL"/>
</dbReference>
<evidence type="ECO:0000256" key="4">
    <source>
        <dbReference type="ARBA" id="ARBA00022679"/>
    </source>
</evidence>
<dbReference type="Pfam" id="PF04389">
    <property type="entry name" value="Peptidase_M28"/>
    <property type="match status" value="1"/>
</dbReference>
<dbReference type="InterPro" id="IPR007484">
    <property type="entry name" value="Peptidase_M28"/>
</dbReference>
<dbReference type="GO" id="GO:0016603">
    <property type="term" value="F:glutaminyl-peptide cyclotransferase activity"/>
    <property type="evidence" value="ECO:0007669"/>
    <property type="project" value="UniProtKB-EC"/>
</dbReference>
<keyword evidence="4" id="KW-0808">Transferase</keyword>
<evidence type="ECO:0000313" key="9">
    <source>
        <dbReference type="EMBL" id="KAH7973157.1"/>
    </source>
</evidence>
<reference evidence="9" key="2">
    <citation type="submission" date="2021-09" db="EMBL/GenBank/DDBJ databases">
        <authorList>
            <person name="Jia N."/>
            <person name="Wang J."/>
            <person name="Shi W."/>
            <person name="Du L."/>
            <person name="Sun Y."/>
            <person name="Zhan W."/>
            <person name="Jiang J."/>
            <person name="Wang Q."/>
            <person name="Zhang B."/>
            <person name="Ji P."/>
            <person name="Sakyi L.B."/>
            <person name="Cui X."/>
            <person name="Yuan T."/>
            <person name="Jiang B."/>
            <person name="Yang W."/>
            <person name="Lam T.T.-Y."/>
            <person name="Chang Q."/>
            <person name="Ding S."/>
            <person name="Wang X."/>
            <person name="Zhu J."/>
            <person name="Ruan X."/>
            <person name="Zhao L."/>
            <person name="Wei J."/>
            <person name="Que T."/>
            <person name="Du C."/>
            <person name="Cheng J."/>
            <person name="Dai P."/>
            <person name="Han X."/>
            <person name="Huang E."/>
            <person name="Gao Y."/>
            <person name="Liu J."/>
            <person name="Shao H."/>
            <person name="Ye R."/>
            <person name="Li L."/>
            <person name="Wei W."/>
            <person name="Wang X."/>
            <person name="Wang C."/>
            <person name="Huo Q."/>
            <person name="Li W."/>
            <person name="Guo W."/>
            <person name="Chen H."/>
            <person name="Chen S."/>
            <person name="Zhou L."/>
            <person name="Zhou L."/>
            <person name="Ni X."/>
            <person name="Tian J."/>
            <person name="Zhou Y."/>
            <person name="Sheng Y."/>
            <person name="Liu T."/>
            <person name="Pan Y."/>
            <person name="Xia L."/>
            <person name="Li J."/>
            <person name="Zhao F."/>
            <person name="Cao W."/>
        </authorList>
    </citation>
    <scope>NUCLEOTIDE SEQUENCE</scope>
    <source>
        <strain evidence="9">Rsan-2018</strain>
        <tissue evidence="9">Larvae</tissue>
    </source>
</reference>
<dbReference type="AlphaFoldDB" id="A0A9D4T4E9"/>
<comment type="similarity">
    <text evidence="2">Belongs to the glutaminyl-peptide cyclotransferase family.</text>
</comment>
<dbReference type="Gene3D" id="3.60.10.10">
    <property type="entry name" value="Endonuclease/exonuclease/phosphatase"/>
    <property type="match status" value="1"/>
</dbReference>
<dbReference type="Gene3D" id="3.40.630.10">
    <property type="entry name" value="Zn peptidases"/>
    <property type="match status" value="1"/>
</dbReference>
<feature type="signal peptide" evidence="7">
    <location>
        <begin position="1"/>
        <end position="24"/>
    </location>
</feature>
<feature type="compositionally biased region" description="Polar residues" evidence="6">
    <location>
        <begin position="529"/>
        <end position="546"/>
    </location>
</feature>
<evidence type="ECO:0000256" key="5">
    <source>
        <dbReference type="ARBA" id="ARBA00023315"/>
    </source>
</evidence>
<keyword evidence="5" id="KW-0012">Acyltransferase</keyword>
<organism evidence="9 10">
    <name type="scientific">Rhipicephalus sanguineus</name>
    <name type="common">Brown dog tick</name>
    <name type="synonym">Ixodes sanguineus</name>
    <dbReference type="NCBI Taxonomy" id="34632"/>
    <lineage>
        <taxon>Eukaryota</taxon>
        <taxon>Metazoa</taxon>
        <taxon>Ecdysozoa</taxon>
        <taxon>Arthropoda</taxon>
        <taxon>Chelicerata</taxon>
        <taxon>Arachnida</taxon>
        <taxon>Acari</taxon>
        <taxon>Parasitiformes</taxon>
        <taxon>Ixodida</taxon>
        <taxon>Ixodoidea</taxon>
        <taxon>Ixodidae</taxon>
        <taxon>Rhipicephalinae</taxon>
        <taxon>Rhipicephalus</taxon>
        <taxon>Rhipicephalus</taxon>
    </lineage>
</organism>
<keyword evidence="10" id="KW-1185">Reference proteome</keyword>
<name>A0A9D4T4E9_RHISA</name>
<dbReference type="SUPFAM" id="SSF53187">
    <property type="entry name" value="Zn-dependent exopeptidases"/>
    <property type="match status" value="1"/>
</dbReference>
<comment type="catalytic activity">
    <reaction evidence="1">
        <text>N-terminal L-glutaminyl-[peptide] = N-terminal 5-oxo-L-prolyl-[peptide] + NH4(+)</text>
        <dbReference type="Rhea" id="RHEA:23652"/>
        <dbReference type="Rhea" id="RHEA-COMP:11736"/>
        <dbReference type="Rhea" id="RHEA-COMP:11846"/>
        <dbReference type="ChEBI" id="CHEBI:28938"/>
        <dbReference type="ChEBI" id="CHEBI:64722"/>
        <dbReference type="ChEBI" id="CHEBI:87215"/>
        <dbReference type="EC" id="2.3.2.5"/>
    </reaction>
</comment>
<comment type="caution">
    <text evidence="9">The sequence shown here is derived from an EMBL/GenBank/DDBJ whole genome shotgun (WGS) entry which is preliminary data.</text>
</comment>
<keyword evidence="7" id="KW-0732">Signal</keyword>
<evidence type="ECO:0000256" key="2">
    <source>
        <dbReference type="ARBA" id="ARBA00006014"/>
    </source>
</evidence>
<feature type="region of interest" description="Disordered" evidence="6">
    <location>
        <begin position="264"/>
        <end position="298"/>
    </location>
</feature>
<dbReference type="Proteomes" id="UP000821837">
    <property type="component" value="Chromosome 11"/>
</dbReference>
<evidence type="ECO:0000256" key="3">
    <source>
        <dbReference type="ARBA" id="ARBA00012012"/>
    </source>
</evidence>
<dbReference type="EMBL" id="JABSTV010001247">
    <property type="protein sequence ID" value="KAH7973157.1"/>
    <property type="molecule type" value="Genomic_DNA"/>
</dbReference>
<accession>A0A9D4T4E9</accession>
<evidence type="ECO:0000259" key="8">
    <source>
        <dbReference type="Pfam" id="PF04389"/>
    </source>
</evidence>
<evidence type="ECO:0000256" key="7">
    <source>
        <dbReference type="SAM" id="SignalP"/>
    </source>
</evidence>
<reference evidence="9" key="1">
    <citation type="journal article" date="2020" name="Cell">
        <title>Large-Scale Comparative Analyses of Tick Genomes Elucidate Their Genetic Diversity and Vector Capacities.</title>
        <authorList>
            <consortium name="Tick Genome and Microbiome Consortium (TIGMIC)"/>
            <person name="Jia N."/>
            <person name="Wang J."/>
            <person name="Shi W."/>
            <person name="Du L."/>
            <person name="Sun Y."/>
            <person name="Zhan W."/>
            <person name="Jiang J.F."/>
            <person name="Wang Q."/>
            <person name="Zhang B."/>
            <person name="Ji P."/>
            <person name="Bell-Sakyi L."/>
            <person name="Cui X.M."/>
            <person name="Yuan T.T."/>
            <person name="Jiang B.G."/>
            <person name="Yang W.F."/>
            <person name="Lam T.T."/>
            <person name="Chang Q.C."/>
            <person name="Ding S.J."/>
            <person name="Wang X.J."/>
            <person name="Zhu J.G."/>
            <person name="Ruan X.D."/>
            <person name="Zhao L."/>
            <person name="Wei J.T."/>
            <person name="Ye R.Z."/>
            <person name="Que T.C."/>
            <person name="Du C.H."/>
            <person name="Zhou Y.H."/>
            <person name="Cheng J.X."/>
            <person name="Dai P.F."/>
            <person name="Guo W.B."/>
            <person name="Han X.H."/>
            <person name="Huang E.J."/>
            <person name="Li L.F."/>
            <person name="Wei W."/>
            <person name="Gao Y.C."/>
            <person name="Liu J.Z."/>
            <person name="Shao H.Z."/>
            <person name="Wang X."/>
            <person name="Wang C.C."/>
            <person name="Yang T.C."/>
            <person name="Huo Q.B."/>
            <person name="Li W."/>
            <person name="Chen H.Y."/>
            <person name="Chen S.E."/>
            <person name="Zhou L.G."/>
            <person name="Ni X.B."/>
            <person name="Tian J.H."/>
            <person name="Sheng Y."/>
            <person name="Liu T."/>
            <person name="Pan Y.S."/>
            <person name="Xia L.Y."/>
            <person name="Li J."/>
            <person name="Zhao F."/>
            <person name="Cao W.C."/>
        </authorList>
    </citation>
    <scope>NUCLEOTIDE SEQUENCE</scope>
    <source>
        <strain evidence="9">Rsan-2018</strain>
    </source>
</reference>
<feature type="domain" description="Peptidase M28" evidence="8">
    <location>
        <begin position="43"/>
        <end position="129"/>
    </location>
</feature>
<gene>
    <name evidence="9" type="ORF">HPB52_022163</name>
</gene>